<dbReference type="InterPro" id="IPR004589">
    <property type="entry name" value="DNA_helicase_ATP-dep_RecQ"/>
</dbReference>
<evidence type="ECO:0000259" key="5">
    <source>
        <dbReference type="PROSITE" id="PS51192"/>
    </source>
</evidence>
<reference evidence="7 8" key="1">
    <citation type="submission" date="2021-11" db="EMBL/GenBank/DDBJ databases">
        <title>Comparative genomics of bee honey and flower isolates.</title>
        <authorList>
            <person name="Bechtner J.D."/>
            <person name="Gallus M.K."/>
            <person name="Ehrmann M."/>
        </authorList>
    </citation>
    <scope>NUCLEOTIDE SEQUENCE [LARGE SCALE GENOMIC DNA]</scope>
    <source>
        <strain evidence="7 8">M161</strain>
    </source>
</reference>
<dbReference type="Gene3D" id="3.40.50.300">
    <property type="entry name" value="P-loop containing nucleotide triphosphate hydrolases"/>
    <property type="match status" value="2"/>
</dbReference>
<dbReference type="NCBIfam" id="TIGR00614">
    <property type="entry name" value="recQ_fam"/>
    <property type="match status" value="1"/>
</dbReference>
<dbReference type="EMBL" id="JAJIAO010000001">
    <property type="protein sequence ID" value="MCK8624084.1"/>
    <property type="molecule type" value="Genomic_DNA"/>
</dbReference>
<dbReference type="InterPro" id="IPR027417">
    <property type="entry name" value="P-loop_NTPase"/>
</dbReference>
<comment type="caution">
    <text evidence="7">The sequence shown here is derived from an EMBL/GenBank/DDBJ whole genome shotgun (WGS) entry which is preliminary data.</text>
</comment>
<dbReference type="Pfam" id="PF00270">
    <property type="entry name" value="DEAD"/>
    <property type="match status" value="1"/>
</dbReference>
<dbReference type="PROSITE" id="PS51192">
    <property type="entry name" value="HELICASE_ATP_BIND_1"/>
    <property type="match status" value="1"/>
</dbReference>
<dbReference type="EC" id="3.6.4.12" evidence="7"/>
<dbReference type="Pfam" id="PF00271">
    <property type="entry name" value="Helicase_C"/>
    <property type="match status" value="1"/>
</dbReference>
<evidence type="ECO:0000256" key="1">
    <source>
        <dbReference type="ARBA" id="ARBA00022741"/>
    </source>
</evidence>
<evidence type="ECO:0000313" key="7">
    <source>
        <dbReference type="EMBL" id="MCK8624084.1"/>
    </source>
</evidence>
<dbReference type="RefSeq" id="WP_220727796.1">
    <property type="nucleotide sequence ID" value="NZ_BPLM01000001.1"/>
</dbReference>
<dbReference type="GO" id="GO:0016787">
    <property type="term" value="F:hydrolase activity"/>
    <property type="evidence" value="ECO:0007669"/>
    <property type="project" value="UniProtKB-KW"/>
</dbReference>
<feature type="domain" description="Helicase C-terminal" evidence="6">
    <location>
        <begin position="226"/>
        <end position="372"/>
    </location>
</feature>
<keyword evidence="1" id="KW-0547">Nucleotide-binding</keyword>
<dbReference type="GO" id="GO:0003678">
    <property type="term" value="F:DNA helicase activity"/>
    <property type="evidence" value="ECO:0007669"/>
    <property type="project" value="UniProtKB-EC"/>
</dbReference>
<evidence type="ECO:0000259" key="6">
    <source>
        <dbReference type="PROSITE" id="PS51194"/>
    </source>
</evidence>
<dbReference type="PANTHER" id="PTHR13710:SF84">
    <property type="entry name" value="ATP-DEPENDENT DNA HELICASE RECS-RELATED"/>
    <property type="match status" value="1"/>
</dbReference>
<proteinExistence type="predicted"/>
<evidence type="ECO:0000256" key="4">
    <source>
        <dbReference type="ARBA" id="ARBA00022840"/>
    </source>
</evidence>
<gene>
    <name evidence="7" type="ORF">LNP07_00910</name>
</gene>
<dbReference type="SUPFAM" id="SSF52540">
    <property type="entry name" value="P-loop containing nucleoside triphosphate hydrolases"/>
    <property type="match status" value="1"/>
</dbReference>
<sequence>MNDKLKKHLKHVLKSNFGYEDFRPGQLEVLDALLKGKSAMAILPTGAGKTLIYQMFGLMRNHTILIVSPLISLMQDQVNRMHYLGYKNSIAFNSTLSNQEKRFVIRNIKKYKYIYVSPEMLSDPGIQEIFKSLCIDLLVIDEAHCISQWGVDFRPEYLDLSLVIRNLNIKQVLMLTATASKKTRFDIVEKLNLSSQNVELISCSVNRDNIFLNTHTFSSLEAKQNYLIRLLSVLKVPGIIYFSSKKVANQVTDLIKTKTSLNVEAYHSGISDDNRYRIQQQFMNNKLDLVCATSAFGMGIDKNNIRFIIHYHLPTTLEEYMQEIGRAGRDGKQSISIVLYQDSDIGLANKLALGDVPSTDEINFFFDNAKIFAKTSNEDEKIKLLKYYYSRDYSKNYVISIFNNLVHQKIIGLKALHEYVNLQGCLRKYLLNYFDEQFSEHNDKCCASNSTVDLKLLGLFNKNVVKSNQNHTNWRDIINSLFYNVNI</sequence>
<keyword evidence="4" id="KW-0067">ATP-binding</keyword>
<evidence type="ECO:0000313" key="8">
    <source>
        <dbReference type="Proteomes" id="UP001522905"/>
    </source>
</evidence>
<feature type="domain" description="Helicase ATP-binding" evidence="5">
    <location>
        <begin position="30"/>
        <end position="197"/>
    </location>
</feature>
<dbReference type="SMART" id="SM00490">
    <property type="entry name" value="HELICc"/>
    <property type="match status" value="1"/>
</dbReference>
<accession>A0ABT0I150</accession>
<dbReference type="PROSITE" id="PS51194">
    <property type="entry name" value="HELICASE_CTER"/>
    <property type="match status" value="1"/>
</dbReference>
<dbReference type="Proteomes" id="UP001522905">
    <property type="component" value="Unassembled WGS sequence"/>
</dbReference>
<name>A0ABT0I150_9LACO</name>
<evidence type="ECO:0000256" key="2">
    <source>
        <dbReference type="ARBA" id="ARBA00022801"/>
    </source>
</evidence>
<organism evidence="7 8">
    <name type="scientific">Apilactobacillus xinyiensis</name>
    <dbReference type="NCBI Taxonomy" id="2841032"/>
    <lineage>
        <taxon>Bacteria</taxon>
        <taxon>Bacillati</taxon>
        <taxon>Bacillota</taxon>
        <taxon>Bacilli</taxon>
        <taxon>Lactobacillales</taxon>
        <taxon>Lactobacillaceae</taxon>
        <taxon>Apilactobacillus</taxon>
    </lineage>
</organism>
<protein>
    <submittedName>
        <fullName evidence="7">RecQ family ATP-dependent DNA helicase</fullName>
        <ecNumber evidence="7">3.6.4.12</ecNumber>
    </submittedName>
</protein>
<dbReference type="SMART" id="SM00487">
    <property type="entry name" value="DEXDc"/>
    <property type="match status" value="1"/>
</dbReference>
<dbReference type="InterPro" id="IPR014001">
    <property type="entry name" value="Helicase_ATP-bd"/>
</dbReference>
<keyword evidence="2 7" id="KW-0378">Hydrolase</keyword>
<dbReference type="PANTHER" id="PTHR13710">
    <property type="entry name" value="DNA HELICASE RECQ FAMILY MEMBER"/>
    <property type="match status" value="1"/>
</dbReference>
<dbReference type="InterPro" id="IPR001650">
    <property type="entry name" value="Helicase_C-like"/>
</dbReference>
<dbReference type="InterPro" id="IPR011545">
    <property type="entry name" value="DEAD/DEAH_box_helicase_dom"/>
</dbReference>
<keyword evidence="8" id="KW-1185">Reference proteome</keyword>
<evidence type="ECO:0000256" key="3">
    <source>
        <dbReference type="ARBA" id="ARBA00022806"/>
    </source>
</evidence>
<dbReference type="CDD" id="cd17920">
    <property type="entry name" value="DEXHc_RecQ"/>
    <property type="match status" value="1"/>
</dbReference>
<keyword evidence="3 7" id="KW-0347">Helicase</keyword>